<reference evidence="1 2" key="1">
    <citation type="submission" date="2021-03" db="EMBL/GenBank/DDBJ databases">
        <title>Novel species identification of genus Shewanella.</title>
        <authorList>
            <person name="Liu G."/>
            <person name="Zhang Q."/>
        </authorList>
    </citation>
    <scope>NUCLEOTIDE SEQUENCE [LARGE SCALE GENOMIC DNA]</scope>
    <source>
        <strain evidence="1 2">FJAT-53726</strain>
    </source>
</reference>
<evidence type="ECO:0000313" key="1">
    <source>
        <dbReference type="EMBL" id="QSX29553.1"/>
    </source>
</evidence>
<dbReference type="RefSeq" id="WP_207324662.1">
    <property type="nucleotide sequence ID" value="NZ_CP071504.1"/>
</dbReference>
<gene>
    <name evidence="1" type="ORF">JYB88_15350</name>
</gene>
<dbReference type="KEGG" id="scyp:JYB88_15350"/>
<name>A0A975AKT8_9GAMM</name>
<dbReference type="AlphaFoldDB" id="A0A975AKT8"/>
<accession>A0A975AKT8</accession>
<dbReference type="InterPro" id="IPR009351">
    <property type="entry name" value="AlkZ-like"/>
</dbReference>
<keyword evidence="2" id="KW-1185">Reference proteome</keyword>
<dbReference type="Pfam" id="PF06224">
    <property type="entry name" value="AlkZ-like"/>
    <property type="match status" value="1"/>
</dbReference>
<proteinExistence type="predicted"/>
<protein>
    <submittedName>
        <fullName evidence="1">YcaQ family DNA glycosylase</fullName>
    </submittedName>
</protein>
<sequence length="393" mass="46051">MSNPYSRQEWQRLNLACQGLLDAPTDVADAVNRLGYVQIDSIHVAARAHHHVLHSRLPDYSQTDLDAAQARGEIFEYWSHAAAYLPMADYRFSLQRKLALKNGDRHWFERDSQEMREVLARIRAEGPLRAADFESAKGRNNGWWDWKPAKKALEQLFMEGDLMVLRRDKFQKVYDLTERVLPAHVDCREPGEQEFAGYLIDRFLGAHGVGTVKQMAYLRRNVQAALTRELAERREQGRLQSFKADGQEHWFDPARVPPAALPDKVWLLNPFDNLIIQRERLRHWFDFDYLLEVYVPEAKRRFGYYTLAVLWQDSFIARLDVKADRDKKLLLLRQLTLEPQAYDAAGNLKPFLPALEQAVADYARFNGCERWKLELCSDKQLKSHYRRQQWLQP</sequence>
<dbReference type="PANTHER" id="PTHR30528:SF0">
    <property type="entry name" value="CYTOPLASMIC PROTEIN"/>
    <property type="match status" value="1"/>
</dbReference>
<organism evidence="1 2">
    <name type="scientific">Shewanella cyperi</name>
    <dbReference type="NCBI Taxonomy" id="2814292"/>
    <lineage>
        <taxon>Bacteria</taxon>
        <taxon>Pseudomonadati</taxon>
        <taxon>Pseudomonadota</taxon>
        <taxon>Gammaproteobacteria</taxon>
        <taxon>Alteromonadales</taxon>
        <taxon>Shewanellaceae</taxon>
        <taxon>Shewanella</taxon>
    </lineage>
</organism>
<dbReference type="PANTHER" id="PTHR30528">
    <property type="entry name" value="CYTOPLASMIC PROTEIN"/>
    <property type="match status" value="1"/>
</dbReference>
<dbReference type="EMBL" id="CP071504">
    <property type="protein sequence ID" value="QSX29553.1"/>
    <property type="molecule type" value="Genomic_DNA"/>
</dbReference>
<evidence type="ECO:0000313" key="2">
    <source>
        <dbReference type="Proteomes" id="UP000663281"/>
    </source>
</evidence>
<dbReference type="Proteomes" id="UP000663281">
    <property type="component" value="Chromosome"/>
</dbReference>